<proteinExistence type="predicted"/>
<protein>
    <submittedName>
        <fullName evidence="1">Hypothetical_protein</fullName>
    </submittedName>
</protein>
<sequence>MNDEPLRVIPIIIGKNCTILTKSREFLDELDIKMESVYEEIGNLLGVYKANCTTIMYKKKVIRIDEINDRTQLSTERRNKSILNKLERNQGRSPNGTYYVKQQTQTQILCSQNIAVNVEYAIYFTITLFKNTLQLITF</sequence>
<evidence type="ECO:0000313" key="2">
    <source>
        <dbReference type="Proteomes" id="UP001642409"/>
    </source>
</evidence>
<gene>
    <name evidence="1" type="ORF">HINF_LOCUS5052</name>
</gene>
<evidence type="ECO:0000313" key="1">
    <source>
        <dbReference type="EMBL" id="CAL5978905.1"/>
    </source>
</evidence>
<comment type="caution">
    <text evidence="1">The sequence shown here is derived from an EMBL/GenBank/DDBJ whole genome shotgun (WGS) entry which is preliminary data.</text>
</comment>
<reference evidence="1 2" key="1">
    <citation type="submission" date="2024-07" db="EMBL/GenBank/DDBJ databases">
        <authorList>
            <person name="Akdeniz Z."/>
        </authorList>
    </citation>
    <scope>NUCLEOTIDE SEQUENCE [LARGE SCALE GENOMIC DNA]</scope>
</reference>
<dbReference type="EMBL" id="CAXDID020000009">
    <property type="protein sequence ID" value="CAL5978905.1"/>
    <property type="molecule type" value="Genomic_DNA"/>
</dbReference>
<keyword evidence="2" id="KW-1185">Reference proteome</keyword>
<dbReference type="Proteomes" id="UP001642409">
    <property type="component" value="Unassembled WGS sequence"/>
</dbReference>
<accession>A0ABP1GWJ8</accession>
<name>A0ABP1GWJ8_9EUKA</name>
<organism evidence="1 2">
    <name type="scientific">Hexamita inflata</name>
    <dbReference type="NCBI Taxonomy" id="28002"/>
    <lineage>
        <taxon>Eukaryota</taxon>
        <taxon>Metamonada</taxon>
        <taxon>Diplomonadida</taxon>
        <taxon>Hexamitidae</taxon>
        <taxon>Hexamitinae</taxon>
        <taxon>Hexamita</taxon>
    </lineage>
</organism>